<comment type="caution">
    <text evidence="1">The sequence shown here is derived from an EMBL/GenBank/DDBJ whole genome shotgun (WGS) entry which is preliminary data.</text>
</comment>
<sequence length="83" mass="9389">MPRYVWCRIRSNGDDIFALFDGMEELSQKLFGDTVPSVSSMGKAQRIENLYDLSRPNVVNVHPPNVVSTNDSAALLEEEFDQQ</sequence>
<evidence type="ECO:0000313" key="2">
    <source>
        <dbReference type="Proteomes" id="UP000298416"/>
    </source>
</evidence>
<protein>
    <submittedName>
        <fullName evidence="1">Uncharacterized protein</fullName>
    </submittedName>
</protein>
<name>A0A8X9AB77_SALSN</name>
<keyword evidence="2" id="KW-1185">Reference proteome</keyword>
<reference evidence="1" key="1">
    <citation type="submission" date="2018-01" db="EMBL/GenBank/DDBJ databases">
        <authorList>
            <person name="Mao J.F."/>
        </authorList>
    </citation>
    <scope>NUCLEOTIDE SEQUENCE</scope>
    <source>
        <strain evidence="1">Huo1</strain>
        <tissue evidence="1">Leaf</tissue>
    </source>
</reference>
<gene>
    <name evidence="1" type="ORF">SASPL_100715</name>
</gene>
<proteinExistence type="predicted"/>
<organism evidence="1">
    <name type="scientific">Salvia splendens</name>
    <name type="common">Scarlet sage</name>
    <dbReference type="NCBI Taxonomy" id="180675"/>
    <lineage>
        <taxon>Eukaryota</taxon>
        <taxon>Viridiplantae</taxon>
        <taxon>Streptophyta</taxon>
        <taxon>Embryophyta</taxon>
        <taxon>Tracheophyta</taxon>
        <taxon>Spermatophyta</taxon>
        <taxon>Magnoliopsida</taxon>
        <taxon>eudicotyledons</taxon>
        <taxon>Gunneridae</taxon>
        <taxon>Pentapetalae</taxon>
        <taxon>asterids</taxon>
        <taxon>lamiids</taxon>
        <taxon>Lamiales</taxon>
        <taxon>Lamiaceae</taxon>
        <taxon>Nepetoideae</taxon>
        <taxon>Mentheae</taxon>
        <taxon>Salviinae</taxon>
        <taxon>Salvia</taxon>
        <taxon>Salvia subgen. Calosphace</taxon>
        <taxon>core Calosphace</taxon>
    </lineage>
</organism>
<dbReference type="EMBL" id="PNBA02000001">
    <property type="protein sequence ID" value="KAG6435837.1"/>
    <property type="molecule type" value="Genomic_DNA"/>
</dbReference>
<evidence type="ECO:0000313" key="1">
    <source>
        <dbReference type="EMBL" id="KAG6435837.1"/>
    </source>
</evidence>
<reference evidence="1" key="2">
    <citation type="submission" date="2020-08" db="EMBL/GenBank/DDBJ databases">
        <title>Plant Genome Project.</title>
        <authorList>
            <person name="Zhang R.-G."/>
        </authorList>
    </citation>
    <scope>NUCLEOTIDE SEQUENCE</scope>
    <source>
        <strain evidence="1">Huo1</strain>
        <tissue evidence="1">Leaf</tissue>
    </source>
</reference>
<dbReference type="Proteomes" id="UP000298416">
    <property type="component" value="Unassembled WGS sequence"/>
</dbReference>
<dbReference type="AlphaFoldDB" id="A0A8X9AB77"/>
<accession>A0A8X9AB77</accession>